<dbReference type="GO" id="GO:0019631">
    <property type="term" value="P:quinate catabolic process"/>
    <property type="evidence" value="ECO:0007669"/>
    <property type="project" value="TreeGrafter"/>
</dbReference>
<dbReference type="GO" id="GO:0003855">
    <property type="term" value="F:3-dehydroquinate dehydratase activity"/>
    <property type="evidence" value="ECO:0007669"/>
    <property type="project" value="UniProtKB-UniRule"/>
</dbReference>
<dbReference type="UniPathway" id="UPA00053">
    <property type="reaction ID" value="UER00086"/>
</dbReference>
<dbReference type="InterPro" id="IPR018509">
    <property type="entry name" value="DHquinase_II_CS"/>
</dbReference>
<comment type="similarity">
    <text evidence="3 7">Belongs to the type-II 3-dehydroquinase family.</text>
</comment>
<evidence type="ECO:0000313" key="11">
    <source>
        <dbReference type="EMBL" id="SFJ31753.1"/>
    </source>
</evidence>
<keyword evidence="7" id="KW-0057">Aromatic amino acid biosynthesis</keyword>
<evidence type="ECO:0000256" key="8">
    <source>
        <dbReference type="PIRSR" id="PIRSR001399-1"/>
    </source>
</evidence>
<sequence>MIQVLVLHGPNLNRLGKREPSIYGTGTLEELNQQLVELGTELGLNVTCFQSNAEGELIDQLHMAEGKYDYIILNPGAYTHYSYAIRDAITSIDVPVIEVHLSNIHAREPFRSTSVTAPVTAGQIVGLGFIGYELALMAIQRSCQKTALT</sequence>
<dbReference type="Gene3D" id="3.40.50.9100">
    <property type="entry name" value="Dehydroquinase, class II"/>
    <property type="match status" value="1"/>
</dbReference>
<dbReference type="STRING" id="46223.SAMN05421852_107113"/>
<organism evidence="11 12">
    <name type="scientific">Thermoflavimicrobium dichotomicum</name>
    <dbReference type="NCBI Taxonomy" id="46223"/>
    <lineage>
        <taxon>Bacteria</taxon>
        <taxon>Bacillati</taxon>
        <taxon>Bacillota</taxon>
        <taxon>Bacilli</taxon>
        <taxon>Bacillales</taxon>
        <taxon>Thermoactinomycetaceae</taxon>
        <taxon>Thermoflavimicrobium</taxon>
    </lineage>
</organism>
<feature type="binding site" evidence="7 9">
    <location>
        <position position="74"/>
    </location>
    <ligand>
        <name>substrate</name>
    </ligand>
</feature>
<dbReference type="EC" id="4.2.1.10" evidence="5 7"/>
<feature type="binding site" evidence="7 9">
    <location>
        <position position="111"/>
    </location>
    <ligand>
        <name>substrate</name>
    </ligand>
</feature>
<evidence type="ECO:0000256" key="4">
    <source>
        <dbReference type="ARBA" id="ARBA00011193"/>
    </source>
</evidence>
<comment type="function">
    <text evidence="7">Catalyzes a trans-dehydration via an enolate intermediate.</text>
</comment>
<dbReference type="CDD" id="cd00466">
    <property type="entry name" value="DHQase_II"/>
    <property type="match status" value="1"/>
</dbReference>
<dbReference type="AlphaFoldDB" id="A0A1I3QC86"/>
<dbReference type="InterPro" id="IPR001874">
    <property type="entry name" value="DHquinase_II"/>
</dbReference>
<comment type="catalytic activity">
    <reaction evidence="1 7">
        <text>3-dehydroquinate = 3-dehydroshikimate + H2O</text>
        <dbReference type="Rhea" id="RHEA:21096"/>
        <dbReference type="ChEBI" id="CHEBI:15377"/>
        <dbReference type="ChEBI" id="CHEBI:16630"/>
        <dbReference type="ChEBI" id="CHEBI:32364"/>
        <dbReference type="EC" id="4.2.1.10"/>
    </reaction>
</comment>
<evidence type="ECO:0000256" key="2">
    <source>
        <dbReference type="ARBA" id="ARBA00004902"/>
    </source>
</evidence>
<keyword evidence="6 7" id="KW-0456">Lyase</keyword>
<dbReference type="SUPFAM" id="SSF52304">
    <property type="entry name" value="Type II 3-dehydroquinate dehydratase"/>
    <property type="match status" value="1"/>
</dbReference>
<evidence type="ECO:0000256" key="3">
    <source>
        <dbReference type="ARBA" id="ARBA00011037"/>
    </source>
</evidence>
<dbReference type="NCBIfam" id="TIGR01088">
    <property type="entry name" value="aroQ"/>
    <property type="match status" value="1"/>
</dbReference>
<gene>
    <name evidence="7" type="primary">aroQ</name>
    <name evidence="11" type="ORF">SAMN05421852_107113</name>
</gene>
<dbReference type="NCBIfam" id="NF003806">
    <property type="entry name" value="PRK05395.1-3"/>
    <property type="match status" value="1"/>
</dbReference>
<dbReference type="GO" id="GO:0009423">
    <property type="term" value="P:chorismate biosynthetic process"/>
    <property type="evidence" value="ECO:0007669"/>
    <property type="project" value="UniProtKB-UniRule"/>
</dbReference>
<dbReference type="PIRSF" id="PIRSF001399">
    <property type="entry name" value="DHquinase_II"/>
    <property type="match status" value="1"/>
</dbReference>
<dbReference type="InterPro" id="IPR036441">
    <property type="entry name" value="DHquinase_II_sf"/>
</dbReference>
<proteinExistence type="inferred from homology"/>
<evidence type="ECO:0000256" key="10">
    <source>
        <dbReference type="PIRSR" id="PIRSR001399-3"/>
    </source>
</evidence>
<protein>
    <recommendedName>
        <fullName evidence="5 7">3-dehydroquinate dehydratase</fullName>
        <shortName evidence="7">3-dehydroquinase</shortName>
        <ecNumber evidence="5 7">4.2.1.10</ecNumber>
    </recommendedName>
    <alternativeName>
        <fullName evidence="7">Type II DHQase</fullName>
    </alternativeName>
</protein>
<dbReference type="NCBIfam" id="NF003805">
    <property type="entry name" value="PRK05395.1-2"/>
    <property type="match status" value="1"/>
</dbReference>
<dbReference type="PROSITE" id="PS01029">
    <property type="entry name" value="DEHYDROQUINASE_II"/>
    <property type="match status" value="1"/>
</dbReference>
<dbReference type="GO" id="GO:0009073">
    <property type="term" value="P:aromatic amino acid family biosynthetic process"/>
    <property type="evidence" value="ECO:0007669"/>
    <property type="project" value="UniProtKB-KW"/>
</dbReference>
<name>A0A1I3QC86_9BACL</name>
<feature type="active site" description="Proton acceptor" evidence="7 8">
    <location>
        <position position="23"/>
    </location>
</feature>
<dbReference type="GO" id="GO:0008652">
    <property type="term" value="P:amino acid biosynthetic process"/>
    <property type="evidence" value="ECO:0007669"/>
    <property type="project" value="UniProtKB-KW"/>
</dbReference>
<dbReference type="RefSeq" id="WP_175482380.1">
    <property type="nucleotide sequence ID" value="NZ_FORR01000007.1"/>
</dbReference>
<dbReference type="NCBIfam" id="NF003807">
    <property type="entry name" value="PRK05395.1-4"/>
    <property type="match status" value="1"/>
</dbReference>
<evidence type="ECO:0000256" key="5">
    <source>
        <dbReference type="ARBA" id="ARBA00012060"/>
    </source>
</evidence>
<dbReference type="PANTHER" id="PTHR21272:SF3">
    <property type="entry name" value="CATABOLIC 3-DEHYDROQUINASE"/>
    <property type="match status" value="1"/>
</dbReference>
<feature type="binding site" evidence="7 9">
    <location>
        <position position="87"/>
    </location>
    <ligand>
        <name>substrate</name>
    </ligand>
</feature>
<evidence type="ECO:0000256" key="1">
    <source>
        <dbReference type="ARBA" id="ARBA00001864"/>
    </source>
</evidence>
<keyword evidence="7" id="KW-0028">Amino-acid biosynthesis</keyword>
<evidence type="ECO:0000313" key="12">
    <source>
        <dbReference type="Proteomes" id="UP000199545"/>
    </source>
</evidence>
<comment type="pathway">
    <text evidence="2 7">Metabolic intermediate biosynthesis; chorismate biosynthesis; chorismate from D-erythrose 4-phosphate and phosphoenolpyruvate: step 3/7.</text>
</comment>
<feature type="binding site" evidence="7 9">
    <location>
        <position position="80"/>
    </location>
    <ligand>
        <name>substrate</name>
    </ligand>
</feature>
<dbReference type="Proteomes" id="UP000199545">
    <property type="component" value="Unassembled WGS sequence"/>
</dbReference>
<feature type="active site" description="Proton donor" evidence="7 8">
    <location>
        <position position="100"/>
    </location>
</feature>
<evidence type="ECO:0000256" key="9">
    <source>
        <dbReference type="PIRSR" id="PIRSR001399-2"/>
    </source>
</evidence>
<feature type="binding site" evidence="7 9">
    <location>
        <begin position="101"/>
        <end position="102"/>
    </location>
    <ligand>
        <name>substrate</name>
    </ligand>
</feature>
<evidence type="ECO:0000256" key="7">
    <source>
        <dbReference type="HAMAP-Rule" id="MF_00169"/>
    </source>
</evidence>
<dbReference type="Pfam" id="PF01220">
    <property type="entry name" value="DHquinase_II"/>
    <property type="match status" value="1"/>
</dbReference>
<accession>A0A1I3QC86</accession>
<dbReference type="PANTHER" id="PTHR21272">
    <property type="entry name" value="CATABOLIC 3-DEHYDROQUINASE"/>
    <property type="match status" value="1"/>
</dbReference>
<reference evidence="11 12" key="1">
    <citation type="submission" date="2016-10" db="EMBL/GenBank/DDBJ databases">
        <authorList>
            <person name="de Groot N.N."/>
        </authorList>
    </citation>
    <scope>NUCLEOTIDE SEQUENCE [LARGE SCALE GENOMIC DNA]</scope>
    <source>
        <strain evidence="11 12">DSM 44778</strain>
    </source>
</reference>
<comment type="subunit">
    <text evidence="4 7">Homododecamer.</text>
</comment>
<dbReference type="HAMAP" id="MF_00169">
    <property type="entry name" value="AroQ"/>
    <property type="match status" value="1"/>
</dbReference>
<dbReference type="EMBL" id="FORR01000007">
    <property type="protein sequence ID" value="SFJ31753.1"/>
    <property type="molecule type" value="Genomic_DNA"/>
</dbReference>
<evidence type="ECO:0000256" key="6">
    <source>
        <dbReference type="ARBA" id="ARBA00023239"/>
    </source>
</evidence>
<feature type="site" description="Transition state stabilizer" evidence="7 10">
    <location>
        <position position="18"/>
    </location>
</feature>
<keyword evidence="12" id="KW-1185">Reference proteome</keyword>